<name>A0A415E5V6_9FIRM</name>
<keyword evidence="3" id="KW-0813">Transport</keyword>
<dbReference type="SMART" id="SM00382">
    <property type="entry name" value="AAA"/>
    <property type="match status" value="1"/>
</dbReference>
<protein>
    <submittedName>
        <fullName evidence="9">ABC transporter ATP-binding protein</fullName>
    </submittedName>
</protein>
<evidence type="ECO:0000256" key="3">
    <source>
        <dbReference type="ARBA" id="ARBA00022448"/>
    </source>
</evidence>
<evidence type="ECO:0000313" key="9">
    <source>
        <dbReference type="EMBL" id="RHJ89104.1"/>
    </source>
</evidence>
<keyword evidence="6 9" id="KW-0067">ATP-binding</keyword>
<dbReference type="InterPro" id="IPR027417">
    <property type="entry name" value="P-loop_NTPase"/>
</dbReference>
<feature type="domain" description="ABC transporter" evidence="8">
    <location>
        <begin position="11"/>
        <end position="264"/>
    </location>
</feature>
<dbReference type="PANTHER" id="PTHR43297:SF2">
    <property type="entry name" value="DIPEPTIDE TRANSPORT ATP-BINDING PROTEIN DPPD"/>
    <property type="match status" value="1"/>
</dbReference>
<gene>
    <name evidence="9" type="ORF">DW099_00570</name>
</gene>
<dbReference type="GO" id="GO:0005524">
    <property type="term" value="F:ATP binding"/>
    <property type="evidence" value="ECO:0007669"/>
    <property type="project" value="UniProtKB-KW"/>
</dbReference>
<comment type="caution">
    <text evidence="9">The sequence shown here is derived from an EMBL/GenBank/DDBJ whole genome shotgun (WGS) entry which is preliminary data.</text>
</comment>
<evidence type="ECO:0000256" key="4">
    <source>
        <dbReference type="ARBA" id="ARBA00022475"/>
    </source>
</evidence>
<dbReference type="CDD" id="cd03257">
    <property type="entry name" value="ABC_NikE_OppD_transporters"/>
    <property type="match status" value="1"/>
</dbReference>
<evidence type="ECO:0000313" key="10">
    <source>
        <dbReference type="Proteomes" id="UP000284841"/>
    </source>
</evidence>
<keyword evidence="7" id="KW-0472">Membrane</keyword>
<keyword evidence="4" id="KW-1003">Cell membrane</keyword>
<dbReference type="InterPro" id="IPR003439">
    <property type="entry name" value="ABC_transporter-like_ATP-bd"/>
</dbReference>
<organism evidence="9 10">
    <name type="scientific">Emergencia timonensis</name>
    <dbReference type="NCBI Taxonomy" id="1776384"/>
    <lineage>
        <taxon>Bacteria</taxon>
        <taxon>Bacillati</taxon>
        <taxon>Bacillota</taxon>
        <taxon>Clostridia</taxon>
        <taxon>Peptostreptococcales</taxon>
        <taxon>Anaerovoracaceae</taxon>
        <taxon>Emergencia</taxon>
    </lineage>
</organism>
<dbReference type="InterPro" id="IPR017871">
    <property type="entry name" value="ABC_transporter-like_CS"/>
</dbReference>
<keyword evidence="5" id="KW-0547">Nucleotide-binding</keyword>
<dbReference type="FunFam" id="3.40.50.300:FF:000016">
    <property type="entry name" value="Oligopeptide ABC transporter ATP-binding component"/>
    <property type="match status" value="1"/>
</dbReference>
<dbReference type="PANTHER" id="PTHR43297">
    <property type="entry name" value="OLIGOPEPTIDE TRANSPORT ATP-BINDING PROTEIN APPD"/>
    <property type="match status" value="1"/>
</dbReference>
<accession>A0A415E5V6</accession>
<dbReference type="AlphaFoldDB" id="A0A415E5V6"/>
<comment type="subcellular location">
    <subcellularLocation>
        <location evidence="1">Cell membrane</location>
        <topology evidence="1">Peripheral membrane protein</topology>
    </subcellularLocation>
</comment>
<evidence type="ECO:0000259" key="8">
    <source>
        <dbReference type="PROSITE" id="PS50893"/>
    </source>
</evidence>
<evidence type="ECO:0000256" key="1">
    <source>
        <dbReference type="ARBA" id="ARBA00004202"/>
    </source>
</evidence>
<keyword evidence="10" id="KW-1185">Reference proteome</keyword>
<comment type="similarity">
    <text evidence="2">Belongs to the ABC transporter superfamily.</text>
</comment>
<dbReference type="NCBIfam" id="TIGR01727">
    <property type="entry name" value="oligo_HPY"/>
    <property type="match status" value="1"/>
</dbReference>
<evidence type="ECO:0000256" key="5">
    <source>
        <dbReference type="ARBA" id="ARBA00022741"/>
    </source>
</evidence>
<evidence type="ECO:0000256" key="7">
    <source>
        <dbReference type="ARBA" id="ARBA00023136"/>
    </source>
</evidence>
<dbReference type="EMBL" id="QRMS01000001">
    <property type="protein sequence ID" value="RHJ89104.1"/>
    <property type="molecule type" value="Genomic_DNA"/>
</dbReference>
<dbReference type="RefSeq" id="WP_118333179.1">
    <property type="nucleotide sequence ID" value="NZ_AP025567.1"/>
</dbReference>
<evidence type="ECO:0000256" key="6">
    <source>
        <dbReference type="ARBA" id="ARBA00022840"/>
    </source>
</evidence>
<dbReference type="PROSITE" id="PS00211">
    <property type="entry name" value="ABC_TRANSPORTER_1"/>
    <property type="match status" value="1"/>
</dbReference>
<dbReference type="PROSITE" id="PS50893">
    <property type="entry name" value="ABC_TRANSPORTER_2"/>
    <property type="match status" value="1"/>
</dbReference>
<dbReference type="SUPFAM" id="SSF52540">
    <property type="entry name" value="P-loop containing nucleoside triphosphate hydrolases"/>
    <property type="match status" value="1"/>
</dbReference>
<dbReference type="InterPro" id="IPR003593">
    <property type="entry name" value="AAA+_ATPase"/>
</dbReference>
<reference evidence="9 10" key="1">
    <citation type="submission" date="2018-08" db="EMBL/GenBank/DDBJ databases">
        <title>A genome reference for cultivated species of the human gut microbiota.</title>
        <authorList>
            <person name="Zou Y."/>
            <person name="Xue W."/>
            <person name="Luo G."/>
        </authorList>
    </citation>
    <scope>NUCLEOTIDE SEQUENCE [LARGE SCALE GENOMIC DNA]</scope>
    <source>
        <strain evidence="9 10">AM07-24</strain>
    </source>
</reference>
<dbReference type="GO" id="GO:0016887">
    <property type="term" value="F:ATP hydrolysis activity"/>
    <property type="evidence" value="ECO:0007669"/>
    <property type="project" value="InterPro"/>
</dbReference>
<dbReference type="InterPro" id="IPR050388">
    <property type="entry name" value="ABC_Ni/Peptide_Import"/>
</dbReference>
<dbReference type="GO" id="GO:0015833">
    <property type="term" value="P:peptide transport"/>
    <property type="evidence" value="ECO:0007669"/>
    <property type="project" value="InterPro"/>
</dbReference>
<dbReference type="Pfam" id="PF00005">
    <property type="entry name" value="ABC_tran"/>
    <property type="match status" value="1"/>
</dbReference>
<dbReference type="InterPro" id="IPR013563">
    <property type="entry name" value="Oligopep_ABC_C"/>
</dbReference>
<sequence>MRTNNKEDLIVDLKGLYVSFRTFKGYTKVLNGVNLHVKRREKISIVGETGCGKTTTVYTIAQILARQARVDQGEVYFQGENVLKMDKRELKKLREKGISIIFQDPIASLNPVFTVGNQMKEIVSYSGIEGAKDKRVQTERTIAALRETQLPDPERIMDSYPFQLSGGMRQRICIAMSLATPRDLVIADEPTTNLDVTIQDQVLKTLKQRVEEKESSLILITHSLGVARMMADRIYVMYAGNMVEVAKSEDLFREYFHPYTKGLMGCVPKLSGGGISTGIPGHLPNYMDPPKGCRFAPRCPHAAERCRQSQPPLYEVKPEHFVACYLYEEVR</sequence>
<dbReference type="Proteomes" id="UP000284841">
    <property type="component" value="Unassembled WGS sequence"/>
</dbReference>
<proteinExistence type="inferred from homology"/>
<evidence type="ECO:0000256" key="2">
    <source>
        <dbReference type="ARBA" id="ARBA00005417"/>
    </source>
</evidence>
<dbReference type="Gene3D" id="3.40.50.300">
    <property type="entry name" value="P-loop containing nucleotide triphosphate hydrolases"/>
    <property type="match status" value="1"/>
</dbReference>
<dbReference type="OrthoDB" id="41661at2"/>
<dbReference type="STRING" id="1776384.GCA_900086585_02337"/>
<dbReference type="GO" id="GO:0005886">
    <property type="term" value="C:plasma membrane"/>
    <property type="evidence" value="ECO:0007669"/>
    <property type="project" value="UniProtKB-SubCell"/>
</dbReference>
<dbReference type="Pfam" id="PF08352">
    <property type="entry name" value="oligo_HPY"/>
    <property type="match status" value="1"/>
</dbReference>